<gene>
    <name evidence="3" type="primary">LOC111135634</name>
</gene>
<evidence type="ECO:0000313" key="3">
    <source>
        <dbReference type="RefSeq" id="XP_022341574.1"/>
    </source>
</evidence>
<feature type="region of interest" description="Disordered" evidence="1">
    <location>
        <begin position="833"/>
        <end position="869"/>
    </location>
</feature>
<feature type="region of interest" description="Disordered" evidence="1">
    <location>
        <begin position="1"/>
        <end position="533"/>
    </location>
</feature>
<feature type="compositionally biased region" description="Polar residues" evidence="1">
    <location>
        <begin position="119"/>
        <end position="137"/>
    </location>
</feature>
<feature type="compositionally biased region" description="Basic and acidic residues" evidence="1">
    <location>
        <begin position="206"/>
        <end position="222"/>
    </location>
</feature>
<name>A0A8B8ENS2_CRAVI</name>
<keyword evidence="2" id="KW-1185">Reference proteome</keyword>
<feature type="compositionally biased region" description="Polar residues" evidence="1">
    <location>
        <begin position="59"/>
        <end position="86"/>
    </location>
</feature>
<dbReference type="Proteomes" id="UP000694844">
    <property type="component" value="Chromosome 5"/>
</dbReference>
<feature type="compositionally biased region" description="Basic and acidic residues" evidence="1">
    <location>
        <begin position="156"/>
        <end position="168"/>
    </location>
</feature>
<feature type="compositionally biased region" description="Polar residues" evidence="1">
    <location>
        <begin position="94"/>
        <end position="112"/>
    </location>
</feature>
<feature type="compositionally biased region" description="Basic and acidic residues" evidence="1">
    <location>
        <begin position="364"/>
        <end position="391"/>
    </location>
</feature>
<accession>A0A8B8ENS2</accession>
<feature type="region of interest" description="Disordered" evidence="1">
    <location>
        <begin position="591"/>
        <end position="614"/>
    </location>
</feature>
<dbReference type="AlphaFoldDB" id="A0A8B8ENS2"/>
<evidence type="ECO:0000256" key="1">
    <source>
        <dbReference type="SAM" id="MobiDB-lite"/>
    </source>
</evidence>
<dbReference type="RefSeq" id="XP_022341574.1">
    <property type="nucleotide sequence ID" value="XM_022485866.1"/>
</dbReference>
<feature type="compositionally biased region" description="Basic and acidic residues" evidence="1">
    <location>
        <begin position="260"/>
        <end position="308"/>
    </location>
</feature>
<dbReference type="GeneID" id="111135634"/>
<reference evidence="3" key="1">
    <citation type="submission" date="2025-08" db="UniProtKB">
        <authorList>
            <consortium name="RefSeq"/>
        </authorList>
    </citation>
    <scope>IDENTIFICATION</scope>
    <source>
        <tissue evidence="3">Whole sample</tissue>
    </source>
</reference>
<dbReference type="KEGG" id="cvn:111135634"/>
<evidence type="ECO:0000313" key="2">
    <source>
        <dbReference type="Proteomes" id="UP000694844"/>
    </source>
</evidence>
<feature type="compositionally biased region" description="Basic and acidic residues" evidence="1">
    <location>
        <begin position="418"/>
        <end position="464"/>
    </location>
</feature>
<feature type="compositionally biased region" description="Acidic residues" evidence="1">
    <location>
        <begin position="856"/>
        <end position="869"/>
    </location>
</feature>
<proteinExistence type="predicted"/>
<protein>
    <submittedName>
        <fullName evidence="3">Serine/arginine repetitive matrix protein 1-like isoform X1</fullName>
    </submittedName>
</protein>
<dbReference type="OrthoDB" id="6144889at2759"/>
<feature type="compositionally biased region" description="Basic residues" evidence="1">
    <location>
        <begin position="490"/>
        <end position="508"/>
    </location>
</feature>
<organism evidence="2 3">
    <name type="scientific">Crassostrea virginica</name>
    <name type="common">Eastern oyster</name>
    <dbReference type="NCBI Taxonomy" id="6565"/>
    <lineage>
        <taxon>Eukaryota</taxon>
        <taxon>Metazoa</taxon>
        <taxon>Spiralia</taxon>
        <taxon>Lophotrochozoa</taxon>
        <taxon>Mollusca</taxon>
        <taxon>Bivalvia</taxon>
        <taxon>Autobranchia</taxon>
        <taxon>Pteriomorphia</taxon>
        <taxon>Ostreida</taxon>
        <taxon>Ostreoidea</taxon>
        <taxon>Ostreidae</taxon>
        <taxon>Crassostrea</taxon>
    </lineage>
</organism>
<sequence length="892" mass="101599">MQVEHSYDIRHRHRSLSPGNIFPDSSIKSGRHVHFSESGPKSGRSNVSSSRGHAENYSHKSSFLANNGYQSPSKSNVFNSSRNSDLSFEDSPRNKTYNNSRFKMTSGSTSPDSGVASGGSDSKASEPSSTKSESNTPRYKFHSSRHSPDSGLLLGDFKKDHKPKERNADFSFAAKSSVLADEVGDSLENSKLRPKKPKPESTTNHSRAEITKDAFHLKREQPASRIAEIVSPESSKKTSESVKLPPTKQNGHLVQSDEPQETKKSKKAENHDGRQIADPKRKKKTDESGDRQAKSAPPKRKEDNDVKESPTSPQIDNYTHRSGFDSPTNGKKKSTKDHGGNKAQGTEPTGEKTKPSITSKQHKGHENAIKAKNQDSEKSTKTSKGQTEKQKSIANSQPPVKSSHGDEEPTSPTNHSPVGHDKSRPVTKSNRSEHNGLANSDDKFLSPVPKHEEMLLNDEKREQQIMRLRLPKKTRYGPVRAKGLQTPRTPRSKTPRSRTPRNRYRKTGYSHSDTGDYRSPGGRKSILHNRESVLLEKNRPKSYKWDSEKSIYRVETKDWEDQRDDLTWRPSVNSPTDWLRVYVGDIQIREKSAKSRKNSPETTPRYVRPGAPQKNTNHYILTKRQVPVYKNMHSAYNNKLVTDKQSREKRFFQKLQECQALKAQMQISDLVEHQRKREITKHRQQEQLKEMRQRFEDAAWVRFNTQYVTSRILEHEKMNRYAYGLPEEVDGKPEFESKLKRKPPKIKVDFGKLDKINKKKYGSMFSIYKGPEWDPLAKTPPMEGIDTVEIDYETDGEYNLNEVAESDRGIKKVKTRRVKDVIREAEQEVADLKANQTTAATIPRVSEPNGNTNNELDFESDDDDDDLSDIFERARKKYNLEVDDETVSRSRK</sequence>